<evidence type="ECO:0000256" key="7">
    <source>
        <dbReference type="SAM" id="Phobius"/>
    </source>
</evidence>
<gene>
    <name evidence="9" type="ORF">RM530_07055</name>
</gene>
<reference evidence="9 10" key="1">
    <citation type="submission" date="2023-09" db="EMBL/GenBank/DDBJ databases">
        <authorList>
            <person name="Rey-Velasco X."/>
        </authorList>
    </citation>
    <scope>NUCLEOTIDE SEQUENCE [LARGE SCALE GENOMIC DNA]</scope>
    <source>
        <strain evidence="9 10">W345</strain>
    </source>
</reference>
<dbReference type="PANTHER" id="PTHR40942">
    <property type="match status" value="1"/>
</dbReference>
<dbReference type="PRINTS" id="PR00607">
    <property type="entry name" value="CYTCHROMECIE"/>
</dbReference>
<dbReference type="InterPro" id="IPR036909">
    <property type="entry name" value="Cyt_c-like_dom_sf"/>
</dbReference>
<keyword evidence="7" id="KW-0472">Membrane</keyword>
<organism evidence="9 10">
    <name type="scientific">Banduia mediterranea</name>
    <dbReference type="NCBI Taxonomy" id="3075609"/>
    <lineage>
        <taxon>Bacteria</taxon>
        <taxon>Pseudomonadati</taxon>
        <taxon>Pseudomonadota</taxon>
        <taxon>Gammaproteobacteria</taxon>
        <taxon>Nevskiales</taxon>
        <taxon>Algiphilaceae</taxon>
        <taxon>Banduia</taxon>
    </lineage>
</organism>
<keyword evidence="2 6" id="KW-0349">Heme</keyword>
<evidence type="ECO:0000256" key="1">
    <source>
        <dbReference type="ARBA" id="ARBA00022448"/>
    </source>
</evidence>
<feature type="transmembrane region" description="Helical" evidence="7">
    <location>
        <begin position="12"/>
        <end position="35"/>
    </location>
</feature>
<keyword evidence="7" id="KW-0812">Transmembrane</keyword>
<comment type="caution">
    <text evidence="9">The sequence shown here is derived from an EMBL/GenBank/DDBJ whole genome shotgun (WGS) entry which is preliminary data.</text>
</comment>
<evidence type="ECO:0000256" key="3">
    <source>
        <dbReference type="ARBA" id="ARBA00022723"/>
    </source>
</evidence>
<dbReference type="Pfam" id="PF13442">
    <property type="entry name" value="Cytochrome_CBB3"/>
    <property type="match status" value="1"/>
</dbReference>
<accession>A0ABU2WGW5</accession>
<keyword evidence="10" id="KW-1185">Reference proteome</keyword>
<dbReference type="PANTHER" id="PTHR40942:SF4">
    <property type="entry name" value="CYTOCHROME C5"/>
    <property type="match status" value="1"/>
</dbReference>
<dbReference type="RefSeq" id="WP_311364515.1">
    <property type="nucleotide sequence ID" value="NZ_JAVRIC010000007.1"/>
</dbReference>
<keyword evidence="5 6" id="KW-0408">Iron</keyword>
<evidence type="ECO:0000313" key="9">
    <source>
        <dbReference type="EMBL" id="MDT0497123.1"/>
    </source>
</evidence>
<evidence type="ECO:0000256" key="4">
    <source>
        <dbReference type="ARBA" id="ARBA00022982"/>
    </source>
</evidence>
<protein>
    <submittedName>
        <fullName evidence="9">C-type cytochrome</fullName>
    </submittedName>
</protein>
<keyword evidence="7" id="KW-1133">Transmembrane helix</keyword>
<evidence type="ECO:0000256" key="2">
    <source>
        <dbReference type="ARBA" id="ARBA00022617"/>
    </source>
</evidence>
<evidence type="ECO:0000259" key="8">
    <source>
        <dbReference type="PROSITE" id="PS51007"/>
    </source>
</evidence>
<proteinExistence type="predicted"/>
<evidence type="ECO:0000313" key="10">
    <source>
        <dbReference type="Proteomes" id="UP001254608"/>
    </source>
</evidence>
<feature type="domain" description="Cytochrome c" evidence="8">
    <location>
        <begin position="78"/>
        <end position="160"/>
    </location>
</feature>
<sequence>MDHANHDKKFLATFLTVLAILVGLAFLIAIAASIVDFSATNEGMDPAAMARLEERVKPVAMVVTDPAALMQKTEASARAPMSGEEIVGKVCGACHQAGVLGAPKIGEAAAWKARIDAQGGVDAIVEGAINGINQMPARGGDPSLSDEEVQEAVEYMLGQSGL</sequence>
<evidence type="ECO:0000256" key="6">
    <source>
        <dbReference type="PROSITE-ProRule" id="PRU00433"/>
    </source>
</evidence>
<dbReference type="EMBL" id="JAVRIC010000007">
    <property type="protein sequence ID" value="MDT0497123.1"/>
    <property type="molecule type" value="Genomic_DNA"/>
</dbReference>
<dbReference type="InterPro" id="IPR009056">
    <property type="entry name" value="Cyt_c-like_dom"/>
</dbReference>
<name>A0ABU2WGW5_9GAMM</name>
<dbReference type="SUPFAM" id="SSF46626">
    <property type="entry name" value="Cytochrome c"/>
    <property type="match status" value="1"/>
</dbReference>
<dbReference type="Gene3D" id="1.10.760.10">
    <property type="entry name" value="Cytochrome c-like domain"/>
    <property type="match status" value="1"/>
</dbReference>
<dbReference type="InterPro" id="IPR002323">
    <property type="entry name" value="Cyt_CIE"/>
</dbReference>
<evidence type="ECO:0000256" key="5">
    <source>
        <dbReference type="ARBA" id="ARBA00023004"/>
    </source>
</evidence>
<keyword evidence="1" id="KW-0813">Transport</keyword>
<dbReference type="PROSITE" id="PS51007">
    <property type="entry name" value="CYTC"/>
    <property type="match status" value="1"/>
</dbReference>
<dbReference type="Proteomes" id="UP001254608">
    <property type="component" value="Unassembled WGS sequence"/>
</dbReference>
<keyword evidence="4" id="KW-0249">Electron transport</keyword>
<keyword evidence="3 6" id="KW-0479">Metal-binding</keyword>